<dbReference type="GeneID" id="77811099"/>
<dbReference type="Proteomes" id="UP001164743">
    <property type="component" value="Chromosome 6A"/>
</dbReference>
<dbReference type="SUPFAM" id="SSF52540">
    <property type="entry name" value="P-loop containing nucleoside triphosphate hydrolases"/>
    <property type="match status" value="1"/>
</dbReference>
<sequence>MDIQLAATSAAITAAADRHFQEASLSGHHQEYTDRVCRRGRFLVGIAGRPGSGKTTVARALCVLINRHYRASEPAAEDADVAVVVGLDGWSAPPRSLSVHSPDSSGPSVASSRAVLDRFDDPAEAHRRRGAAWTFDAAGYRAFVERLLREEGELAAPTFSHTTKDPVAGGLSVLPRHKIVLLEGLYTLLEHGAHWAAAARLVHLPILVAVGPETAQLRLVRRHLRAGIVADPRQAIHRVAANDLPNGEYLLANSRQPALLITSIDDPALAAPDEAP</sequence>
<proteinExistence type="predicted"/>
<name>A0ABY7CL42_9BASI</name>
<evidence type="ECO:0000313" key="2">
    <source>
        <dbReference type="Proteomes" id="UP001164743"/>
    </source>
</evidence>
<dbReference type="PANTHER" id="PTHR10285">
    <property type="entry name" value="URIDINE KINASE"/>
    <property type="match status" value="1"/>
</dbReference>
<dbReference type="Gene3D" id="3.40.50.300">
    <property type="entry name" value="P-loop containing nucleotide triphosphate hydrolases"/>
    <property type="match status" value="2"/>
</dbReference>
<dbReference type="EMBL" id="CP110426">
    <property type="protein sequence ID" value="WAQ85864.1"/>
    <property type="molecule type" value="Genomic_DNA"/>
</dbReference>
<keyword evidence="2" id="KW-1185">Reference proteome</keyword>
<evidence type="ECO:0008006" key="3">
    <source>
        <dbReference type="Google" id="ProtNLM"/>
    </source>
</evidence>
<organism evidence="1 2">
    <name type="scientific">Puccinia triticina</name>
    <dbReference type="NCBI Taxonomy" id="208348"/>
    <lineage>
        <taxon>Eukaryota</taxon>
        <taxon>Fungi</taxon>
        <taxon>Dikarya</taxon>
        <taxon>Basidiomycota</taxon>
        <taxon>Pucciniomycotina</taxon>
        <taxon>Pucciniomycetes</taxon>
        <taxon>Pucciniales</taxon>
        <taxon>Pucciniaceae</taxon>
        <taxon>Puccinia</taxon>
    </lineage>
</organism>
<gene>
    <name evidence="1" type="ORF">PtA15_6A493</name>
</gene>
<accession>A0ABY7CL42</accession>
<dbReference type="RefSeq" id="XP_053021419.1">
    <property type="nucleotide sequence ID" value="XM_053170204.1"/>
</dbReference>
<protein>
    <recommendedName>
        <fullName evidence="3">Phosphoribulokinase/uridine kinase domain-containing protein</fullName>
    </recommendedName>
</protein>
<reference evidence="1" key="1">
    <citation type="submission" date="2022-10" db="EMBL/GenBank/DDBJ databases">
        <title>Puccinia triticina Genome sequencing and assembly.</title>
        <authorList>
            <person name="Li C."/>
        </authorList>
    </citation>
    <scope>NUCLEOTIDE SEQUENCE</scope>
    <source>
        <strain evidence="1">Pt15</strain>
    </source>
</reference>
<evidence type="ECO:0000313" key="1">
    <source>
        <dbReference type="EMBL" id="WAQ85864.1"/>
    </source>
</evidence>
<dbReference type="InterPro" id="IPR027417">
    <property type="entry name" value="P-loop_NTPase"/>
</dbReference>